<proteinExistence type="predicted"/>
<organism evidence="2 3">
    <name type="scientific">Thermus brevis</name>
    <dbReference type="NCBI Taxonomy" id="2862456"/>
    <lineage>
        <taxon>Bacteria</taxon>
        <taxon>Thermotogati</taxon>
        <taxon>Deinococcota</taxon>
        <taxon>Deinococci</taxon>
        <taxon>Thermales</taxon>
        <taxon>Thermaceae</taxon>
        <taxon>Thermus</taxon>
    </lineage>
</organism>
<name>A0ABS7A324_9DEIN</name>
<accession>A0ABS7A324</accession>
<evidence type="ECO:0000313" key="2">
    <source>
        <dbReference type="EMBL" id="MBW6396167.1"/>
    </source>
</evidence>
<dbReference type="RefSeq" id="WP_219760570.1">
    <property type="nucleotide sequence ID" value="NZ_JAHXRS010000036.1"/>
</dbReference>
<reference evidence="2 3" key="1">
    <citation type="submission" date="2021-07" db="EMBL/GenBank/DDBJ databases">
        <title>Thermus aquaticus gen. n. and sp. n., a nonsporulating extreme thermophile.</title>
        <authorList>
            <person name="Hu C.-J."/>
            <person name="Li W.-J."/>
            <person name="Xian W.-D."/>
        </authorList>
    </citation>
    <scope>NUCLEOTIDE SEQUENCE [LARGE SCALE GENOMIC DNA]</scope>
    <source>
        <strain evidence="2 3">SYSU G05001</strain>
    </source>
</reference>
<keyword evidence="3" id="KW-1185">Reference proteome</keyword>
<feature type="coiled-coil region" evidence="1">
    <location>
        <begin position="8"/>
        <end position="46"/>
    </location>
</feature>
<comment type="caution">
    <text evidence="2">The sequence shown here is derived from an EMBL/GenBank/DDBJ whole genome shotgun (WGS) entry which is preliminary data.</text>
</comment>
<dbReference type="EMBL" id="JAHXRS010000036">
    <property type="protein sequence ID" value="MBW6396167.1"/>
    <property type="molecule type" value="Genomic_DNA"/>
</dbReference>
<evidence type="ECO:0000313" key="3">
    <source>
        <dbReference type="Proteomes" id="UP000724268"/>
    </source>
</evidence>
<protein>
    <submittedName>
        <fullName evidence="2">Uncharacterized protein</fullName>
    </submittedName>
</protein>
<dbReference type="Proteomes" id="UP000724268">
    <property type="component" value="Unassembled WGS sequence"/>
</dbReference>
<evidence type="ECO:0000256" key="1">
    <source>
        <dbReference type="SAM" id="Coils"/>
    </source>
</evidence>
<sequence length="102" mass="11613">MYNLTRFAEEVEQEALEAQVRLEAKRREALARIRREEAEADALLGRLRRDYEVDLARCLVSGRYEAFAWVEGRTVGYGWGASRLEALRALAGDLGLVVRDEA</sequence>
<gene>
    <name evidence="2" type="ORF">KZX47_13560</name>
</gene>
<keyword evidence="1" id="KW-0175">Coiled coil</keyword>